<dbReference type="AlphaFoldDB" id="A0A6J4S3U3"/>
<sequence>AGGARARHRRAPRHAHAGLPRGRRGRGRPRGGPPAPLGAAEPAQPLAPDPAHRPGRARRARAARRPARPRVGDPAHRGAARR</sequence>
<protein>
    <submittedName>
        <fullName evidence="2">Uncharacterized protein</fullName>
    </submittedName>
</protein>
<feature type="region of interest" description="Disordered" evidence="1">
    <location>
        <begin position="1"/>
        <end position="82"/>
    </location>
</feature>
<feature type="compositionally biased region" description="Low complexity" evidence="1">
    <location>
        <begin position="37"/>
        <end position="46"/>
    </location>
</feature>
<proteinExistence type="predicted"/>
<evidence type="ECO:0000256" key="1">
    <source>
        <dbReference type="SAM" id="MobiDB-lite"/>
    </source>
</evidence>
<feature type="compositionally biased region" description="Basic residues" evidence="1">
    <location>
        <begin position="1"/>
        <end position="29"/>
    </location>
</feature>
<gene>
    <name evidence="2" type="ORF">AVDCRST_MAG30-1256</name>
</gene>
<feature type="non-terminal residue" evidence="2">
    <location>
        <position position="82"/>
    </location>
</feature>
<evidence type="ECO:0000313" key="2">
    <source>
        <dbReference type="EMBL" id="CAA9488738.1"/>
    </source>
</evidence>
<feature type="non-terminal residue" evidence="2">
    <location>
        <position position="1"/>
    </location>
</feature>
<feature type="compositionally biased region" description="Basic residues" evidence="1">
    <location>
        <begin position="53"/>
        <end position="68"/>
    </location>
</feature>
<reference evidence="2" key="1">
    <citation type="submission" date="2020-02" db="EMBL/GenBank/DDBJ databases">
        <authorList>
            <person name="Meier V. D."/>
        </authorList>
    </citation>
    <scope>NUCLEOTIDE SEQUENCE</scope>
    <source>
        <strain evidence="2">AVDCRST_MAG30</strain>
    </source>
</reference>
<accession>A0A6J4S3U3</accession>
<organism evidence="2">
    <name type="scientific">uncultured Solirubrobacteraceae bacterium</name>
    <dbReference type="NCBI Taxonomy" id="1162706"/>
    <lineage>
        <taxon>Bacteria</taxon>
        <taxon>Bacillati</taxon>
        <taxon>Actinomycetota</taxon>
        <taxon>Thermoleophilia</taxon>
        <taxon>Solirubrobacterales</taxon>
        <taxon>Solirubrobacteraceae</taxon>
        <taxon>environmental samples</taxon>
    </lineage>
</organism>
<name>A0A6J4S3U3_9ACTN</name>
<dbReference type="EMBL" id="CADCVS010000184">
    <property type="protein sequence ID" value="CAA9488738.1"/>
    <property type="molecule type" value="Genomic_DNA"/>
</dbReference>